<proteinExistence type="predicted"/>
<protein>
    <submittedName>
        <fullName evidence="1">Uncharacterized protein</fullName>
    </submittedName>
</protein>
<organism evidence="1 2">
    <name type="scientific">Marinomonas phaeophyticola</name>
    <dbReference type="NCBI Taxonomy" id="3004091"/>
    <lineage>
        <taxon>Bacteria</taxon>
        <taxon>Pseudomonadati</taxon>
        <taxon>Pseudomonadota</taxon>
        <taxon>Gammaproteobacteria</taxon>
        <taxon>Oceanospirillales</taxon>
        <taxon>Oceanospirillaceae</taxon>
        <taxon>Marinomonas</taxon>
    </lineage>
</organism>
<name>A0ABT4JTK1_9GAMM</name>
<evidence type="ECO:0000313" key="1">
    <source>
        <dbReference type="EMBL" id="MCZ2721352.1"/>
    </source>
</evidence>
<keyword evidence="2" id="KW-1185">Reference proteome</keyword>
<dbReference type="EMBL" id="JAPUBN010000013">
    <property type="protein sequence ID" value="MCZ2721352.1"/>
    <property type="molecule type" value="Genomic_DNA"/>
</dbReference>
<dbReference type="RefSeq" id="WP_269124053.1">
    <property type="nucleotide sequence ID" value="NZ_JAPUBN010000013.1"/>
</dbReference>
<evidence type="ECO:0000313" key="2">
    <source>
        <dbReference type="Proteomes" id="UP001149719"/>
    </source>
</evidence>
<dbReference type="Proteomes" id="UP001149719">
    <property type="component" value="Unassembled WGS sequence"/>
</dbReference>
<sequence>MAITLSQRTDLITALVGLFDAAPSSELLTGFVAGMDSGATVDSMVNNWGNSAEFAALYPTYLTNEEFAAKFVKALTGSNLDAAGVTLANDFVLAQINGGATQAEAALTAIRVLSTVDVTDAVYGAAAQQLLNKVDVATHFATTQNITDATFAQLRDVVTGVTADTQTVTDKKVLIDAGVDSLQQYLTTGQDILTGSIGSDLFVATYFDNQNTLQSGDIINGGTGVDTLAAKIGNSADYAINVETQGVEIAKFQAQAVAEDSSDNEIAGDRPGNSDLTKVDTNGSAAVDAQDMEGTSQFWSTNSRADLVIEDVRNNSHETTIVMQDTDAGDVDYAVYFDTQHITKPGATVETSLYLEILDLEAAAATGDKLTNNPYVGVKISVGGVEYSIVGDTAITTTYQDLVDALNAALTLQGLTSVKASLGQTFSKFNSDDGLKYDGTTIVLTNSGSEALTGIGWVVNGTVPSDTNVHTAIKDVDPSVSTELTQVNMIVDNVGRGSESGDFRVGNMSTGDSGSNGIQQFNLEVQRSSWITSLSTTSNDLEVVNVVNDGNHNGDLRIGDNKDNDGYTGLEDVRVFNASAMTGSVTLEADVDADVIAKYDNLKDTQNGVENDNIEFSYTTGSGADVIDFTISEEAISYEDLELAIETGAGNDLVNFKVENSNSTLNANWHTDQAALNNIVISTGAGDDTVRAFGDGEVTISTGAGNDTVYSDNSGLPTQAATWIYNAANTVIGDIQGSGAGSKFFVTDEATVTVTFSDSIDGALAVNGTSGHEVVIDLSAVSVNNVTDNAGVNQAIKSAINSDPVLNKVLKAEDGPNHSLVITSLIDGEFDNTDLAIHLNTLGYSRASTAVAQTAIVAADISATELKNYQTFVNDSSKLAGDVIGAVATGAAAAVNFATTEEVVVTLANGADATTGGSVLSFDGFSLTVADSSTAIANATAFTAAYNASANANYVAVDDLAGGITFTAKNLTSGAEFTATGDEVTVSQADPVAGNDISGVKSNEEANNNTINVGTGSDVVVLSTHDDSAETIVFTGTNQGVVDIFNFDDANDMLDFSAYLTTKVYNGGSSSVISQTTYDADGVAGGPVLGYDAAANSLSANDVTIIDMTFDINNKTLTDTFAGLNADNLKAALTAVDLDGYAGTGASTAATATTAGTVVALEANVANLVGTNLESVVMIENDDNLGEYKVFHITSTQATAAVNAVTGVELIGTVDFGASVTLTDALIAG</sequence>
<comment type="caution">
    <text evidence="1">The sequence shown here is derived from an EMBL/GenBank/DDBJ whole genome shotgun (WGS) entry which is preliminary data.</text>
</comment>
<accession>A0ABT4JTK1</accession>
<reference evidence="1" key="1">
    <citation type="submission" date="2022-12" db="EMBL/GenBank/DDBJ databases">
        <title>Marinomonas 15G1-11 sp. nov, isolated from marine algae.</title>
        <authorList>
            <person name="Butt M."/>
            <person name="Choi D.G."/>
            <person name="Kim J.M."/>
            <person name="Lee J.K."/>
            <person name="Baek J.H."/>
            <person name="Jeon C.O."/>
        </authorList>
    </citation>
    <scope>NUCLEOTIDE SEQUENCE</scope>
    <source>
        <strain evidence="1">15G1-11</strain>
    </source>
</reference>
<gene>
    <name evidence="1" type="ORF">O1D97_06740</name>
</gene>